<keyword evidence="2" id="KW-1003">Cell membrane</keyword>
<evidence type="ECO:0000313" key="6">
    <source>
        <dbReference type="EMBL" id="MBB3702590.1"/>
    </source>
</evidence>
<dbReference type="PANTHER" id="PTHR47529">
    <property type="entry name" value="PEPTIDYL-PROLYL CIS-TRANS ISOMERASE D"/>
    <property type="match status" value="1"/>
</dbReference>
<dbReference type="GO" id="GO:0003755">
    <property type="term" value="F:peptidyl-prolyl cis-trans isomerase activity"/>
    <property type="evidence" value="ECO:0007669"/>
    <property type="project" value="UniProtKB-EC"/>
</dbReference>
<proteinExistence type="predicted"/>
<dbReference type="Pfam" id="PF13616">
    <property type="entry name" value="Rotamase_3"/>
    <property type="match status" value="1"/>
</dbReference>
<dbReference type="EC" id="5.2.1.8" evidence="6"/>
<sequence length="750" mass="83301">MAALQSIRSKGPLLMGFIGIALFAFIAGDYFKVFDVFSNDNRQTIGEVYGKKLKYNDYQTQLEELTLMQEFAKQMQTQNPQATLTEQEKSQLGQQVWTDFVRNTTIKHEAEKAGLEVTEEDVQNTLRIGQASSLQVLAQIFPNQQGGLDVAGFQKFIKEFDSNMANMRKQAQQQPGMAEYIEQYQKIRRLCDYSLEKLHEEVLANKFYSLLGASVIANKEIAKVEFDLRNTQSEADVVAIPLSSIPDSQIKIADADLKKAYDEYKESPIIKNPARSADLQVLDIQVKASAADRAALEKEMQTAQQQLQNGADPATVVSTANSNVHYVNAALGKNAFAQISDVQQNLDSMSVGQVKPMYYNAQDNTLNVLKLIAKTQAPDSILYRAIGVANADKAKETATADSIYKALQGGAKFKDLAKKYQQQGDSSWIVASQAENLNMQSDDATFITQLSSGAGLKLIKLSQYTMIVEVLQSKKPETKYNVAIVKRTLDFSKKTHNDELNKLNMFLAKNRDLDSFIKNAGKAGYILRPMDAYSQSNLQIQSQIGGEGAKDAMQWVFDNAKAGQISKLYECGSNNDHLLVIGVSAINDGDYLPLENKTVKDFLTRVVRQQKKAEMILAQTKNVKNINDAKKQKGAINEMIQNVALLGQPAQLQALGVSEPRLTGAIYRTAKGQFTGAVQGEGAVYFAQVTNKVKGAEQFNLQQQQQQIVQRIFSSIVTQSYFGGAQEVLLATLVQEQGHITDNLYRFFRF</sequence>
<dbReference type="SUPFAM" id="SSF109998">
    <property type="entry name" value="Triger factor/SurA peptide-binding domain-like"/>
    <property type="match status" value="1"/>
</dbReference>
<comment type="caution">
    <text evidence="6">The sequence shown here is derived from an EMBL/GenBank/DDBJ whole genome shotgun (WGS) entry which is preliminary data.</text>
</comment>
<keyword evidence="4" id="KW-0143">Chaperone</keyword>
<evidence type="ECO:0000256" key="1">
    <source>
        <dbReference type="ARBA" id="ARBA00004236"/>
    </source>
</evidence>
<dbReference type="PANTHER" id="PTHR47529:SF1">
    <property type="entry name" value="PERIPLASMIC CHAPERONE PPID"/>
    <property type="match status" value="1"/>
</dbReference>
<name>A0A7W5XXV5_9BACT</name>
<evidence type="ECO:0000256" key="3">
    <source>
        <dbReference type="ARBA" id="ARBA00023136"/>
    </source>
</evidence>
<keyword evidence="5" id="KW-1133">Transmembrane helix</keyword>
<keyword evidence="5" id="KW-0812">Transmembrane</keyword>
<dbReference type="InterPro" id="IPR027304">
    <property type="entry name" value="Trigger_fact/SurA_dom_sf"/>
</dbReference>
<dbReference type="AlphaFoldDB" id="A0A7W5XXV5"/>
<reference evidence="6 7" key="1">
    <citation type="submission" date="2020-08" db="EMBL/GenBank/DDBJ databases">
        <title>Genomic Encyclopedia of Type Strains, Phase IV (KMG-IV): sequencing the most valuable type-strain genomes for metagenomic binning, comparative biology and taxonomic classification.</title>
        <authorList>
            <person name="Goeker M."/>
        </authorList>
    </citation>
    <scope>NUCLEOTIDE SEQUENCE [LARGE SCALE GENOMIC DNA]</scope>
    <source>
        <strain evidence="6 7">DSM 22548</strain>
    </source>
</reference>
<dbReference type="EMBL" id="JACICA010000004">
    <property type="protein sequence ID" value="MBB3702590.1"/>
    <property type="molecule type" value="Genomic_DNA"/>
</dbReference>
<keyword evidence="3 5" id="KW-0472">Membrane</keyword>
<dbReference type="Gene3D" id="3.10.50.40">
    <property type="match status" value="1"/>
</dbReference>
<dbReference type="Pfam" id="PF13623">
    <property type="entry name" value="SurA_N_2"/>
    <property type="match status" value="1"/>
</dbReference>
<protein>
    <submittedName>
        <fullName evidence="6">Peptidyl-prolyl cis-trans isomerase D</fullName>
        <ecNumber evidence="6">5.2.1.8</ecNumber>
    </submittedName>
</protein>
<keyword evidence="6" id="KW-0413">Isomerase</keyword>
<dbReference type="InterPro" id="IPR046357">
    <property type="entry name" value="PPIase_dom_sf"/>
</dbReference>
<dbReference type="GO" id="GO:0005886">
    <property type="term" value="C:plasma membrane"/>
    <property type="evidence" value="ECO:0007669"/>
    <property type="project" value="UniProtKB-SubCell"/>
</dbReference>
<evidence type="ECO:0000256" key="4">
    <source>
        <dbReference type="ARBA" id="ARBA00023186"/>
    </source>
</evidence>
<dbReference type="RefSeq" id="WP_183695805.1">
    <property type="nucleotide sequence ID" value="NZ_JACICA010000004.1"/>
</dbReference>
<comment type="subcellular location">
    <subcellularLocation>
        <location evidence="1">Cell membrane</location>
    </subcellularLocation>
</comment>
<gene>
    <name evidence="6" type="ORF">FHS60_001053</name>
</gene>
<evidence type="ECO:0000313" key="7">
    <source>
        <dbReference type="Proteomes" id="UP000541425"/>
    </source>
</evidence>
<accession>A0A7W5XXV5</accession>
<dbReference type="InterPro" id="IPR052029">
    <property type="entry name" value="PpiD_chaperone"/>
</dbReference>
<evidence type="ECO:0000256" key="5">
    <source>
        <dbReference type="SAM" id="Phobius"/>
    </source>
</evidence>
<feature type="transmembrane region" description="Helical" evidence="5">
    <location>
        <begin position="12"/>
        <end position="31"/>
    </location>
</feature>
<organism evidence="6 7">
    <name type="scientific">Alloprevotella rava</name>
    <dbReference type="NCBI Taxonomy" id="671218"/>
    <lineage>
        <taxon>Bacteria</taxon>
        <taxon>Pseudomonadati</taxon>
        <taxon>Bacteroidota</taxon>
        <taxon>Bacteroidia</taxon>
        <taxon>Bacteroidales</taxon>
        <taxon>Prevotellaceae</taxon>
        <taxon>Alloprevotella</taxon>
    </lineage>
</organism>
<dbReference type="Proteomes" id="UP000541425">
    <property type="component" value="Unassembled WGS sequence"/>
</dbReference>
<evidence type="ECO:0000256" key="2">
    <source>
        <dbReference type="ARBA" id="ARBA00022475"/>
    </source>
</evidence>